<proteinExistence type="predicted"/>
<name>A0ACB8Y975_ARCLA</name>
<organism evidence="1 2">
    <name type="scientific">Arctium lappa</name>
    <name type="common">Greater burdock</name>
    <name type="synonym">Lappa major</name>
    <dbReference type="NCBI Taxonomy" id="4217"/>
    <lineage>
        <taxon>Eukaryota</taxon>
        <taxon>Viridiplantae</taxon>
        <taxon>Streptophyta</taxon>
        <taxon>Embryophyta</taxon>
        <taxon>Tracheophyta</taxon>
        <taxon>Spermatophyta</taxon>
        <taxon>Magnoliopsida</taxon>
        <taxon>eudicotyledons</taxon>
        <taxon>Gunneridae</taxon>
        <taxon>Pentapetalae</taxon>
        <taxon>asterids</taxon>
        <taxon>campanulids</taxon>
        <taxon>Asterales</taxon>
        <taxon>Asteraceae</taxon>
        <taxon>Carduoideae</taxon>
        <taxon>Cardueae</taxon>
        <taxon>Arctiinae</taxon>
        <taxon>Arctium</taxon>
    </lineage>
</organism>
<protein>
    <submittedName>
        <fullName evidence="1">Uncharacterized protein</fullName>
    </submittedName>
</protein>
<reference evidence="1 2" key="2">
    <citation type="journal article" date="2022" name="Mol. Ecol. Resour.">
        <title>The genomes of chicory, endive, great burdock and yacon provide insights into Asteraceae paleo-polyploidization history and plant inulin production.</title>
        <authorList>
            <person name="Fan W."/>
            <person name="Wang S."/>
            <person name="Wang H."/>
            <person name="Wang A."/>
            <person name="Jiang F."/>
            <person name="Liu H."/>
            <person name="Zhao H."/>
            <person name="Xu D."/>
            <person name="Zhang Y."/>
        </authorList>
    </citation>
    <scope>NUCLEOTIDE SEQUENCE [LARGE SCALE GENOMIC DNA]</scope>
    <source>
        <strain evidence="2">cv. Niubang</strain>
    </source>
</reference>
<dbReference type="EMBL" id="CM042059">
    <property type="protein sequence ID" value="KAI3681400.1"/>
    <property type="molecule type" value="Genomic_DNA"/>
</dbReference>
<gene>
    <name evidence="1" type="ORF">L6452_36195</name>
</gene>
<reference evidence="2" key="1">
    <citation type="journal article" date="2022" name="Mol. Ecol. Resour.">
        <title>The genomes of chicory, endive, great burdock and yacon provide insights into Asteraceae palaeo-polyploidization history and plant inulin production.</title>
        <authorList>
            <person name="Fan W."/>
            <person name="Wang S."/>
            <person name="Wang H."/>
            <person name="Wang A."/>
            <person name="Jiang F."/>
            <person name="Liu H."/>
            <person name="Zhao H."/>
            <person name="Xu D."/>
            <person name="Zhang Y."/>
        </authorList>
    </citation>
    <scope>NUCLEOTIDE SEQUENCE [LARGE SCALE GENOMIC DNA]</scope>
    <source>
        <strain evidence="2">cv. Niubang</strain>
    </source>
</reference>
<sequence length="83" mass="9588">MHLTFTWMFFVSTLLVFVIWTSVFFLIAWEYSNLRGNFVLQYYYNTTFVDIGSSTCYPYVSNFQKTKRPIAKVDTAAEDAGGG</sequence>
<accession>A0ACB8Y975</accession>
<evidence type="ECO:0000313" key="1">
    <source>
        <dbReference type="EMBL" id="KAI3681400.1"/>
    </source>
</evidence>
<comment type="caution">
    <text evidence="1">The sequence shown here is derived from an EMBL/GenBank/DDBJ whole genome shotgun (WGS) entry which is preliminary data.</text>
</comment>
<dbReference type="Proteomes" id="UP001055879">
    <property type="component" value="Linkage Group LG13"/>
</dbReference>
<evidence type="ECO:0000313" key="2">
    <source>
        <dbReference type="Proteomes" id="UP001055879"/>
    </source>
</evidence>
<keyword evidence="2" id="KW-1185">Reference proteome</keyword>